<reference evidence="1 2" key="1">
    <citation type="submission" date="2019-02" db="EMBL/GenBank/DDBJ databases">
        <authorList>
            <person name="Rowley M."/>
            <person name="Stucki C."/>
            <person name="Ghiringhelli B."/>
            <person name="Naegele L."/>
            <person name="Emmons C.B."/>
            <person name="Slowan-Pomeroy T."/>
            <person name="Briggs L.A."/>
            <person name="Garlena R.A."/>
            <person name="Russell D.A."/>
            <person name="Pope W.H."/>
            <person name="Molloy S.D."/>
            <person name="Jacobs-Sera D."/>
            <person name="Hatfull G.F."/>
        </authorList>
    </citation>
    <scope>NUCLEOTIDE SEQUENCE [LARGE SCALE GENOMIC DNA]</scope>
</reference>
<dbReference type="EMBL" id="MK524501">
    <property type="protein sequence ID" value="QBP33333.1"/>
    <property type="molecule type" value="Genomic_DNA"/>
</dbReference>
<evidence type="ECO:0000313" key="2">
    <source>
        <dbReference type="Proteomes" id="UP000295568"/>
    </source>
</evidence>
<evidence type="ECO:0000313" key="1">
    <source>
        <dbReference type="EMBL" id="QBP33333.1"/>
    </source>
</evidence>
<gene>
    <name evidence="1" type="primary">118</name>
    <name evidence="1" type="ORF">SEA_BRUTONGASTER_118</name>
</gene>
<proteinExistence type="predicted"/>
<sequence>MSYCIACERENPGPRPEGCSRLWCLPWLDKEEEVENE</sequence>
<keyword evidence="2" id="KW-1185">Reference proteome</keyword>
<name>A0A482JKM3_9CAUD</name>
<dbReference type="KEGG" id="vg:55012074"/>
<protein>
    <submittedName>
        <fullName evidence="1">Uncharacterized protein</fullName>
    </submittedName>
</protein>
<dbReference type="Proteomes" id="UP000295568">
    <property type="component" value="Segment"/>
</dbReference>
<dbReference type="GeneID" id="55012074"/>
<dbReference type="RefSeq" id="YP_009820632.1">
    <property type="nucleotide sequence ID" value="NC_048169.1"/>
</dbReference>
<accession>A0A482JKM3</accession>
<organism evidence="1 2">
    <name type="scientific">Gordonia phage BrutonGaster</name>
    <dbReference type="NCBI Taxonomy" id="2530116"/>
    <lineage>
        <taxon>Viruses</taxon>
        <taxon>Duplodnaviria</taxon>
        <taxon>Heunggongvirae</taxon>
        <taxon>Uroviricota</taxon>
        <taxon>Caudoviricetes</taxon>
        <taxon>Oneupvirus</taxon>
        <taxon>Oneupvirus brutongaster</taxon>
    </lineage>
</organism>